<organism evidence="1 2">
    <name type="scientific">Clunio marinus</name>
    <dbReference type="NCBI Taxonomy" id="568069"/>
    <lineage>
        <taxon>Eukaryota</taxon>
        <taxon>Metazoa</taxon>
        <taxon>Ecdysozoa</taxon>
        <taxon>Arthropoda</taxon>
        <taxon>Hexapoda</taxon>
        <taxon>Insecta</taxon>
        <taxon>Pterygota</taxon>
        <taxon>Neoptera</taxon>
        <taxon>Endopterygota</taxon>
        <taxon>Diptera</taxon>
        <taxon>Nematocera</taxon>
        <taxon>Chironomoidea</taxon>
        <taxon>Chironomidae</taxon>
        <taxon>Clunio</taxon>
    </lineage>
</organism>
<dbReference type="EMBL" id="CVRI01000055">
    <property type="protein sequence ID" value="CRL01292.1"/>
    <property type="molecule type" value="Genomic_DNA"/>
</dbReference>
<evidence type="ECO:0000313" key="1">
    <source>
        <dbReference type="EMBL" id="CRL01292.1"/>
    </source>
</evidence>
<reference evidence="1 2" key="1">
    <citation type="submission" date="2015-04" db="EMBL/GenBank/DDBJ databases">
        <authorList>
            <person name="Syromyatnikov M.Y."/>
            <person name="Popov V.N."/>
        </authorList>
    </citation>
    <scope>NUCLEOTIDE SEQUENCE [LARGE SCALE GENOMIC DNA]</scope>
</reference>
<dbReference type="Proteomes" id="UP000183832">
    <property type="component" value="Unassembled WGS sequence"/>
</dbReference>
<sequence length="129" mass="15384">MERLKKLDEKRSEIQSLFISNIHKQFIKVKIHPLEDIYHPLLHLRRYELRVLMMCRKNPKESKQELLMYHFCLCNTPSPATYRSNSSWKRVFRFSLLRPNEDVAFNFLDKILTASGIAMLKEVINGFEA</sequence>
<keyword evidence="2" id="KW-1185">Reference proteome</keyword>
<name>A0A1J1IP08_9DIPT</name>
<evidence type="ECO:0000313" key="2">
    <source>
        <dbReference type="Proteomes" id="UP000183832"/>
    </source>
</evidence>
<accession>A0A1J1IP08</accession>
<protein>
    <submittedName>
        <fullName evidence="1">CLUMA_CG014554, isoform A</fullName>
    </submittedName>
</protein>
<proteinExistence type="predicted"/>
<gene>
    <name evidence="1" type="ORF">CLUMA_CG014554</name>
</gene>
<dbReference type="AlphaFoldDB" id="A0A1J1IP08"/>